<keyword evidence="2" id="KW-1133">Transmembrane helix</keyword>
<accession>A0A9P9DXT1</accession>
<organism evidence="3 4">
    <name type="scientific">Dendryphion nanum</name>
    <dbReference type="NCBI Taxonomy" id="256645"/>
    <lineage>
        <taxon>Eukaryota</taxon>
        <taxon>Fungi</taxon>
        <taxon>Dikarya</taxon>
        <taxon>Ascomycota</taxon>
        <taxon>Pezizomycotina</taxon>
        <taxon>Dothideomycetes</taxon>
        <taxon>Pleosporomycetidae</taxon>
        <taxon>Pleosporales</taxon>
        <taxon>Torulaceae</taxon>
        <taxon>Dendryphion</taxon>
    </lineage>
</organism>
<sequence length="185" mass="19860">MYSAPTWSKDLTSHSRGWDEKKFGPKQEQHSVAASLAIAGFLVAISSLVQGSVLPASLARSEFIGYNETVLLTSSSLFSKRADDEWLMVIYNDGNPGDQCGGVANNFDGKGSVCYKLDGVKGKVCADLKVEANFGFAKCDFSFRADGNNECGGNEQKKVTVDKGKDSNGVSLGDTVKFILIDCHN</sequence>
<feature type="transmembrane region" description="Helical" evidence="2">
    <location>
        <begin position="32"/>
        <end position="54"/>
    </location>
</feature>
<feature type="compositionally biased region" description="Basic and acidic residues" evidence="1">
    <location>
        <begin position="11"/>
        <end position="24"/>
    </location>
</feature>
<dbReference type="Proteomes" id="UP000700596">
    <property type="component" value="Unassembled WGS sequence"/>
</dbReference>
<feature type="compositionally biased region" description="Polar residues" evidence="1">
    <location>
        <begin position="1"/>
        <end position="10"/>
    </location>
</feature>
<evidence type="ECO:0000313" key="3">
    <source>
        <dbReference type="EMBL" id="KAH7127223.1"/>
    </source>
</evidence>
<keyword evidence="2" id="KW-0472">Membrane</keyword>
<protein>
    <submittedName>
        <fullName evidence="3">Uncharacterized protein</fullName>
    </submittedName>
</protein>
<dbReference type="AlphaFoldDB" id="A0A9P9DXT1"/>
<name>A0A9P9DXT1_9PLEO</name>
<evidence type="ECO:0000256" key="1">
    <source>
        <dbReference type="SAM" id="MobiDB-lite"/>
    </source>
</evidence>
<evidence type="ECO:0000256" key="2">
    <source>
        <dbReference type="SAM" id="Phobius"/>
    </source>
</evidence>
<comment type="caution">
    <text evidence="3">The sequence shown here is derived from an EMBL/GenBank/DDBJ whole genome shotgun (WGS) entry which is preliminary data.</text>
</comment>
<dbReference type="EMBL" id="JAGMWT010000006">
    <property type="protein sequence ID" value="KAH7127223.1"/>
    <property type="molecule type" value="Genomic_DNA"/>
</dbReference>
<gene>
    <name evidence="3" type="ORF">B0J11DRAFT_505927</name>
</gene>
<proteinExistence type="predicted"/>
<evidence type="ECO:0000313" key="4">
    <source>
        <dbReference type="Proteomes" id="UP000700596"/>
    </source>
</evidence>
<reference evidence="3" key="1">
    <citation type="journal article" date="2021" name="Nat. Commun.">
        <title>Genetic determinants of endophytism in the Arabidopsis root mycobiome.</title>
        <authorList>
            <person name="Mesny F."/>
            <person name="Miyauchi S."/>
            <person name="Thiergart T."/>
            <person name="Pickel B."/>
            <person name="Atanasova L."/>
            <person name="Karlsson M."/>
            <person name="Huettel B."/>
            <person name="Barry K.W."/>
            <person name="Haridas S."/>
            <person name="Chen C."/>
            <person name="Bauer D."/>
            <person name="Andreopoulos W."/>
            <person name="Pangilinan J."/>
            <person name="LaButti K."/>
            <person name="Riley R."/>
            <person name="Lipzen A."/>
            <person name="Clum A."/>
            <person name="Drula E."/>
            <person name="Henrissat B."/>
            <person name="Kohler A."/>
            <person name="Grigoriev I.V."/>
            <person name="Martin F.M."/>
            <person name="Hacquard S."/>
        </authorList>
    </citation>
    <scope>NUCLEOTIDE SEQUENCE</scope>
    <source>
        <strain evidence="3">MPI-CAGE-CH-0243</strain>
    </source>
</reference>
<keyword evidence="2" id="KW-0812">Transmembrane</keyword>
<dbReference type="OrthoDB" id="3928484at2759"/>
<keyword evidence="4" id="KW-1185">Reference proteome</keyword>
<feature type="region of interest" description="Disordered" evidence="1">
    <location>
        <begin position="1"/>
        <end position="24"/>
    </location>
</feature>